<evidence type="ECO:0000259" key="4">
    <source>
        <dbReference type="PROSITE" id="PS50855"/>
    </source>
</evidence>
<accession>A0A939G8N6</accession>
<feature type="transmembrane region" description="Helical" evidence="2">
    <location>
        <begin position="304"/>
        <end position="326"/>
    </location>
</feature>
<proteinExistence type="predicted"/>
<dbReference type="EMBL" id="JAFMYU010000008">
    <property type="protein sequence ID" value="MBO0931833.1"/>
    <property type="molecule type" value="Genomic_DNA"/>
</dbReference>
<dbReference type="GO" id="GO:0020037">
    <property type="term" value="F:heme binding"/>
    <property type="evidence" value="ECO:0007669"/>
    <property type="project" value="InterPro"/>
</dbReference>
<dbReference type="GO" id="GO:0009060">
    <property type="term" value="P:aerobic respiration"/>
    <property type="evidence" value="ECO:0007669"/>
    <property type="project" value="InterPro"/>
</dbReference>
<sequence>MKRQSLKLLLTKIIVVVGLLACSADAAFAQPGSIDALLNQPGIIGTIGLLLLVVVFVAFIAIIRLGRVVQQLNMPQPNSQERNLDEALINLSPAQLGKLVERHQSLVYQLVGNELAGDEEPRDERGLISHLSTDVHSPLVAEKKKTFRNGEVDPRLITLVGAFLLSATFWLVFGTVVGWYVGIKFVRPDIDHIAWLSFGRLRPVHTNVVFWGWASLAMLGLGHFVVIRTGNTRLYSYGLGWFSLGLINICVGIGSVCLMAGINNGGGEYREFIWPVMGLFVAGVGVAFINFYQTVASRKTGEMYISNWYMLAALVWTLILTVIGYIPLYQNGMGETIIQGYYMHQAVGMWFMTFTLGLVYYFLPMSLNKPIYSYSLGVLAFWTQLLFYTLIGTHHYVFSPLPWSLQTVAIVFSAGMFIPVLAGTTNFLLTIRGSYKHIADSYSLPFLLIGILFYFVGSVQGSLQAFRFTNVIWHFTDFNVAHSHITMYGIISFMLWGCIYALVPRFLGREPKQLLVGVHFWFALIGLLAYIISLMVGGTLKGIGWLEGKPFIDGVVLMMPFWLWRAIGGTMMLVSHFVFAYNLYDMLLHKSLISDSALPMPQAHAI</sequence>
<dbReference type="Proteomes" id="UP000664795">
    <property type="component" value="Unassembled WGS sequence"/>
</dbReference>
<organism evidence="5 6">
    <name type="scientific">Fibrella aquatilis</name>
    <dbReference type="NCBI Taxonomy" id="2817059"/>
    <lineage>
        <taxon>Bacteria</taxon>
        <taxon>Pseudomonadati</taxon>
        <taxon>Bacteroidota</taxon>
        <taxon>Cytophagia</taxon>
        <taxon>Cytophagales</taxon>
        <taxon>Spirosomataceae</taxon>
        <taxon>Fibrella</taxon>
    </lineage>
</organism>
<comment type="caution">
    <text evidence="5">The sequence shown here is derived from an EMBL/GenBank/DDBJ whole genome shotgun (WGS) entry which is preliminary data.</text>
</comment>
<dbReference type="PROSITE" id="PS50855">
    <property type="entry name" value="COX1"/>
    <property type="match status" value="1"/>
</dbReference>
<feature type="domain" description="Cytochrome oxidase subunit I profile" evidence="4">
    <location>
        <begin position="159"/>
        <end position="606"/>
    </location>
</feature>
<dbReference type="PANTHER" id="PTHR10422:SF29">
    <property type="entry name" value="CYTOCHROME C OXIDASE SUBUNIT 1 HOMOLOG, BACTEROID"/>
    <property type="match status" value="1"/>
</dbReference>
<feature type="transmembrane region" description="Helical" evidence="2">
    <location>
        <begin position="403"/>
        <end position="429"/>
    </location>
</feature>
<feature type="transmembrane region" description="Helical" evidence="2">
    <location>
        <begin position="562"/>
        <end position="584"/>
    </location>
</feature>
<feature type="transmembrane region" description="Helical" evidence="2">
    <location>
        <begin position="441"/>
        <end position="465"/>
    </location>
</feature>
<keyword evidence="1" id="KW-0249">Electron transport</keyword>
<gene>
    <name evidence="5" type="ORF">J2I48_12560</name>
</gene>
<dbReference type="Gene3D" id="1.20.210.10">
    <property type="entry name" value="Cytochrome c oxidase-like, subunit I domain"/>
    <property type="match status" value="1"/>
</dbReference>
<feature type="transmembrane region" description="Helical" evidence="2">
    <location>
        <begin position="346"/>
        <end position="364"/>
    </location>
</feature>
<feature type="signal peptide" evidence="3">
    <location>
        <begin position="1"/>
        <end position="29"/>
    </location>
</feature>
<feature type="transmembrane region" description="Helical" evidence="2">
    <location>
        <begin position="273"/>
        <end position="292"/>
    </location>
</feature>
<dbReference type="GO" id="GO:0022904">
    <property type="term" value="P:respiratory electron transport chain"/>
    <property type="evidence" value="ECO:0007669"/>
    <property type="project" value="TreeGrafter"/>
</dbReference>
<dbReference type="InterPro" id="IPR036927">
    <property type="entry name" value="Cyt_c_oxase-like_su1_sf"/>
</dbReference>
<evidence type="ECO:0000256" key="1">
    <source>
        <dbReference type="ARBA" id="ARBA00022660"/>
    </source>
</evidence>
<dbReference type="SUPFAM" id="SSF81442">
    <property type="entry name" value="Cytochrome c oxidase subunit I-like"/>
    <property type="match status" value="1"/>
</dbReference>
<evidence type="ECO:0000256" key="3">
    <source>
        <dbReference type="SAM" id="SignalP"/>
    </source>
</evidence>
<dbReference type="InterPro" id="IPR023616">
    <property type="entry name" value="Cyt_c_oxase-like_su1_dom"/>
</dbReference>
<dbReference type="InterPro" id="IPR000883">
    <property type="entry name" value="Cyt_C_Oxase_1"/>
</dbReference>
<dbReference type="GO" id="GO:0004129">
    <property type="term" value="F:cytochrome-c oxidase activity"/>
    <property type="evidence" value="ECO:0007669"/>
    <property type="project" value="InterPro"/>
</dbReference>
<keyword evidence="2" id="KW-1133">Transmembrane helix</keyword>
<feature type="transmembrane region" description="Helical" evidence="2">
    <location>
        <begin position="156"/>
        <end position="181"/>
    </location>
</feature>
<dbReference type="GO" id="GO:0016020">
    <property type="term" value="C:membrane"/>
    <property type="evidence" value="ECO:0007669"/>
    <property type="project" value="InterPro"/>
</dbReference>
<dbReference type="AlphaFoldDB" id="A0A939G8N6"/>
<evidence type="ECO:0000313" key="6">
    <source>
        <dbReference type="Proteomes" id="UP000664795"/>
    </source>
</evidence>
<dbReference type="Pfam" id="PF00115">
    <property type="entry name" value="COX1"/>
    <property type="match status" value="1"/>
</dbReference>
<keyword evidence="1" id="KW-0679">Respiratory chain</keyword>
<name>A0A939G8N6_9BACT</name>
<dbReference type="RefSeq" id="WP_207335792.1">
    <property type="nucleotide sequence ID" value="NZ_JAFMYU010000008.1"/>
</dbReference>
<feature type="transmembrane region" description="Helical" evidence="2">
    <location>
        <begin position="42"/>
        <end position="65"/>
    </location>
</feature>
<feature type="transmembrane region" description="Helical" evidence="2">
    <location>
        <begin position="515"/>
        <end position="536"/>
    </location>
</feature>
<feature type="transmembrane region" description="Helical" evidence="2">
    <location>
        <begin position="239"/>
        <end position="261"/>
    </location>
</feature>
<evidence type="ECO:0000256" key="2">
    <source>
        <dbReference type="SAM" id="Phobius"/>
    </source>
</evidence>
<dbReference type="PANTHER" id="PTHR10422">
    <property type="entry name" value="CYTOCHROME C OXIDASE SUBUNIT 1"/>
    <property type="match status" value="1"/>
</dbReference>
<evidence type="ECO:0000313" key="5">
    <source>
        <dbReference type="EMBL" id="MBO0931833.1"/>
    </source>
</evidence>
<reference evidence="5 6" key="1">
    <citation type="submission" date="2021-03" db="EMBL/GenBank/DDBJ databases">
        <title>Fibrella sp. HMF5036 genome sequencing and assembly.</title>
        <authorList>
            <person name="Kang H."/>
            <person name="Kim H."/>
            <person name="Bae S."/>
            <person name="Joh K."/>
        </authorList>
    </citation>
    <scope>NUCLEOTIDE SEQUENCE [LARGE SCALE GENOMIC DNA]</scope>
    <source>
        <strain evidence="5 6">HMF5036</strain>
    </source>
</reference>
<keyword evidence="3" id="KW-0732">Signal</keyword>
<dbReference type="GO" id="GO:0015990">
    <property type="term" value="P:electron transport coupled proton transport"/>
    <property type="evidence" value="ECO:0007669"/>
    <property type="project" value="TreeGrafter"/>
</dbReference>
<keyword evidence="2" id="KW-0472">Membrane</keyword>
<feature type="chain" id="PRO_5037368379" evidence="3">
    <location>
        <begin position="30"/>
        <end position="606"/>
    </location>
</feature>
<keyword evidence="2" id="KW-0812">Transmembrane</keyword>
<protein>
    <submittedName>
        <fullName evidence="5">Cbb3-type cytochrome c oxidase subunit I</fullName>
    </submittedName>
</protein>
<feature type="transmembrane region" description="Helical" evidence="2">
    <location>
        <begin position="485"/>
        <end position="503"/>
    </location>
</feature>
<feature type="transmembrane region" description="Helical" evidence="2">
    <location>
        <begin position="371"/>
        <end position="391"/>
    </location>
</feature>
<feature type="transmembrane region" description="Helical" evidence="2">
    <location>
        <begin position="208"/>
        <end position="227"/>
    </location>
</feature>
<keyword evidence="1" id="KW-0813">Transport</keyword>
<keyword evidence="6" id="KW-1185">Reference proteome</keyword>